<feature type="region of interest" description="Disordered" evidence="2">
    <location>
        <begin position="911"/>
        <end position="947"/>
    </location>
</feature>
<accession>A0A2K3CV77</accession>
<dbReference type="ExpressionAtlas" id="A0A2K3CV77">
    <property type="expression patterns" value="baseline and differential"/>
</dbReference>
<dbReference type="RefSeq" id="XP_042916050.1">
    <property type="nucleotide sequence ID" value="XM_043071361.1"/>
</dbReference>
<dbReference type="InParanoid" id="A0A2K3CV77"/>
<keyword evidence="1" id="KW-0175">Coiled coil</keyword>
<reference evidence="3 4" key="1">
    <citation type="journal article" date="2007" name="Science">
        <title>The Chlamydomonas genome reveals the evolution of key animal and plant functions.</title>
        <authorList>
            <person name="Merchant S.S."/>
            <person name="Prochnik S.E."/>
            <person name="Vallon O."/>
            <person name="Harris E.H."/>
            <person name="Karpowicz S.J."/>
            <person name="Witman G.B."/>
            <person name="Terry A."/>
            <person name="Salamov A."/>
            <person name="Fritz-Laylin L.K."/>
            <person name="Marechal-Drouard L."/>
            <person name="Marshall W.F."/>
            <person name="Qu L.H."/>
            <person name="Nelson D.R."/>
            <person name="Sanderfoot A.A."/>
            <person name="Spalding M.H."/>
            <person name="Kapitonov V.V."/>
            <person name="Ren Q."/>
            <person name="Ferris P."/>
            <person name="Lindquist E."/>
            <person name="Shapiro H."/>
            <person name="Lucas S.M."/>
            <person name="Grimwood J."/>
            <person name="Schmutz J."/>
            <person name="Cardol P."/>
            <person name="Cerutti H."/>
            <person name="Chanfreau G."/>
            <person name="Chen C.L."/>
            <person name="Cognat V."/>
            <person name="Croft M.T."/>
            <person name="Dent R."/>
            <person name="Dutcher S."/>
            <person name="Fernandez E."/>
            <person name="Fukuzawa H."/>
            <person name="Gonzalez-Ballester D."/>
            <person name="Gonzalez-Halphen D."/>
            <person name="Hallmann A."/>
            <person name="Hanikenne M."/>
            <person name="Hippler M."/>
            <person name="Inwood W."/>
            <person name="Jabbari K."/>
            <person name="Kalanon M."/>
            <person name="Kuras R."/>
            <person name="Lefebvre P.A."/>
            <person name="Lemaire S.D."/>
            <person name="Lobanov A.V."/>
            <person name="Lohr M."/>
            <person name="Manuell A."/>
            <person name="Meier I."/>
            <person name="Mets L."/>
            <person name="Mittag M."/>
            <person name="Mittelmeier T."/>
            <person name="Moroney J.V."/>
            <person name="Moseley J."/>
            <person name="Napoli C."/>
            <person name="Nedelcu A.M."/>
            <person name="Niyogi K."/>
            <person name="Novoselov S.V."/>
            <person name="Paulsen I.T."/>
            <person name="Pazour G."/>
            <person name="Purton S."/>
            <person name="Ral J.P."/>
            <person name="Riano-Pachon D.M."/>
            <person name="Riekhof W."/>
            <person name="Rymarquis L."/>
            <person name="Schroda M."/>
            <person name="Stern D."/>
            <person name="Umen J."/>
            <person name="Willows R."/>
            <person name="Wilson N."/>
            <person name="Zimmer S.L."/>
            <person name="Allmer J."/>
            <person name="Balk J."/>
            <person name="Bisova K."/>
            <person name="Chen C.J."/>
            <person name="Elias M."/>
            <person name="Gendler K."/>
            <person name="Hauser C."/>
            <person name="Lamb M.R."/>
            <person name="Ledford H."/>
            <person name="Long J.C."/>
            <person name="Minagawa J."/>
            <person name="Page M.D."/>
            <person name="Pan J."/>
            <person name="Pootakham W."/>
            <person name="Roje S."/>
            <person name="Rose A."/>
            <person name="Stahlberg E."/>
            <person name="Terauchi A.M."/>
            <person name="Yang P."/>
            <person name="Ball S."/>
            <person name="Bowler C."/>
            <person name="Dieckmann C.L."/>
            <person name="Gladyshev V.N."/>
            <person name="Green P."/>
            <person name="Jorgensen R."/>
            <person name="Mayfield S."/>
            <person name="Mueller-Roeber B."/>
            <person name="Rajamani S."/>
            <person name="Sayre R.T."/>
            <person name="Brokstein P."/>
            <person name="Dubchak I."/>
            <person name="Goodstein D."/>
            <person name="Hornick L."/>
            <person name="Huang Y.W."/>
            <person name="Jhaveri J."/>
            <person name="Luo Y."/>
            <person name="Martinez D."/>
            <person name="Ngau W.C."/>
            <person name="Otillar B."/>
            <person name="Poliakov A."/>
            <person name="Porter A."/>
            <person name="Szajkowski L."/>
            <person name="Werner G."/>
            <person name="Zhou K."/>
            <person name="Grigoriev I.V."/>
            <person name="Rokhsar D.S."/>
            <person name="Grossman A.R."/>
        </authorList>
    </citation>
    <scope>NUCLEOTIDE SEQUENCE [LARGE SCALE GENOMIC DNA]</scope>
    <source>
        <strain evidence="4">CC-503</strain>
    </source>
</reference>
<dbReference type="Proteomes" id="UP000006906">
    <property type="component" value="Chromosome 16"/>
</dbReference>
<name>A0A2K3CV77_CHLRE</name>
<proteinExistence type="predicted"/>
<sequence length="947" mass="96929">MMPKRSETGGPIRRFPTGYWHAFNKWWHSQYSTLGARPSSKAIQRWHSEHAEEVWGDAAVSYQEVQRHANRMRCKRSVHDGGAQDADDAETTEPEDEPGTTPERDRRTSASAPVPSGRALSRDPSYSLPLNPPRGAGTGGNQRRNGLAFYSGPSGAGAAAGARGGAGAHRHDSGDLGYGLGLGLGLGLGQLGALPPGVLASGPPLHLAGLHVDGTDAPLPLQQLRYGVAAAGAGLGNGGGGGVSASLLGQLATAAAASGGERYGFGDGSEAWQDQVDAEEAEAASRLMALNPAYRSTGSIGNGRVLHVPAVRAISLDGPGGASASARGGGGGIGFVSSATPPAVPLPREQQGLLLQALSGGGSGAGGGLFGEELGFEEDGPDAYAHARPYRHQAAAALGGLADEQQQESLLALQAHILQQQGLTGRPLSATGLAAAAAVVAQQQQQQRLASFRVKRQRGEADVGMQDVQDVHGVLGLQQQQQQQQQQHKALSGLGALRLGGLALRPLEEADAAAEADDDMVLLEGPAGGGGAAEWGRPPNRKTARLGAGAGGSALAGGGGVPGDLQLQLQLLMLRQRQQQHEAGAAPMGIQGAGGGGAAASPRLELDLQADERYVQVRADFGRRSVPSYAGQDADAAMVAAAAARRGGLPLAAAPGLITLRSRADSGTRSMLPVNGGGAMEALSLGNGAGGIGPGRLTPVMMWGRGGGDPFQRRSDPIDVDRDADAWDQGVLPPAAGRQRAATGIAVPRAASTGAAGNPSLMLRRDLNVESGLEAIAAAAAAVAAAEDRGVAADHAAVAGARPQRQLQLRALQQQQQQQQQQQAQLTSALRELQEQQQVAERQQQHQAEARHHWPMYRGLDDEADADCAAAMLTKERAPHAMPADAEAEERVAGLRSTLLLLLQQRRAAEGVGAGAGGGERGGSRVGDSQGGSLALLRTGAEAGGTR</sequence>
<dbReference type="OrthoDB" id="10668773at2759"/>
<feature type="compositionally biased region" description="Gly residues" evidence="2">
    <location>
        <begin position="912"/>
        <end position="925"/>
    </location>
</feature>
<keyword evidence="4" id="KW-1185">Reference proteome</keyword>
<dbReference type="EMBL" id="CM008977">
    <property type="protein sequence ID" value="PNW72189.1"/>
    <property type="molecule type" value="Genomic_DNA"/>
</dbReference>
<dbReference type="AlphaFoldDB" id="A0A2K3CV77"/>
<evidence type="ECO:0000313" key="4">
    <source>
        <dbReference type="Proteomes" id="UP000006906"/>
    </source>
</evidence>
<evidence type="ECO:0000256" key="1">
    <source>
        <dbReference type="SAM" id="Coils"/>
    </source>
</evidence>
<dbReference type="Gramene" id="PNW72189">
    <property type="protein sequence ID" value="PNW72189"/>
    <property type="gene ID" value="CHLRE_16g678550v5"/>
</dbReference>
<feature type="region of interest" description="Disordered" evidence="2">
    <location>
        <begin position="72"/>
        <end position="171"/>
    </location>
</feature>
<dbReference type="KEGG" id="cre:CHLRE_16g678550v5"/>
<dbReference type="GeneID" id="66056695"/>
<dbReference type="GO" id="GO:0005737">
    <property type="term" value="C:cytoplasm"/>
    <property type="evidence" value="ECO:0000318"/>
    <property type="project" value="GO_Central"/>
</dbReference>
<gene>
    <name evidence="3" type="ORF">CHLRE_16g678550v5</name>
</gene>
<feature type="compositionally biased region" description="Acidic residues" evidence="2">
    <location>
        <begin position="85"/>
        <end position="98"/>
    </location>
</feature>
<evidence type="ECO:0000256" key="2">
    <source>
        <dbReference type="SAM" id="MobiDB-lite"/>
    </source>
</evidence>
<evidence type="ECO:0000313" key="3">
    <source>
        <dbReference type="EMBL" id="PNW72189.1"/>
    </source>
</evidence>
<dbReference type="PANTHER" id="PTHR15326:SF2">
    <property type="entry name" value="PROTEIN TAMOZHENNIC"/>
    <property type="match status" value="1"/>
</dbReference>
<protein>
    <submittedName>
        <fullName evidence="3">Uncharacterized protein</fullName>
    </submittedName>
</protein>
<feature type="coiled-coil region" evidence="1">
    <location>
        <begin position="809"/>
        <end position="850"/>
    </location>
</feature>
<dbReference type="PANTHER" id="PTHR15326">
    <property type="entry name" value="SPERMATOGENESIS-ASSOCIATED PROTEIN 2/TAMOZHENNIC"/>
    <property type="match status" value="1"/>
</dbReference>
<organism evidence="3 4">
    <name type="scientific">Chlamydomonas reinhardtii</name>
    <name type="common">Chlamydomonas smithii</name>
    <dbReference type="NCBI Taxonomy" id="3055"/>
    <lineage>
        <taxon>Eukaryota</taxon>
        <taxon>Viridiplantae</taxon>
        <taxon>Chlorophyta</taxon>
        <taxon>core chlorophytes</taxon>
        <taxon>Chlorophyceae</taxon>
        <taxon>CS clade</taxon>
        <taxon>Chlamydomonadales</taxon>
        <taxon>Chlamydomonadaceae</taxon>
        <taxon>Chlamydomonas</taxon>
    </lineage>
</organism>